<dbReference type="AlphaFoldDB" id="A0AAW1I8Z1"/>
<evidence type="ECO:0000256" key="1">
    <source>
        <dbReference type="SAM" id="MobiDB-lite"/>
    </source>
</evidence>
<feature type="compositionally biased region" description="Basic and acidic residues" evidence="1">
    <location>
        <begin position="51"/>
        <end position="63"/>
    </location>
</feature>
<evidence type="ECO:0000313" key="3">
    <source>
        <dbReference type="Proteomes" id="UP001458880"/>
    </source>
</evidence>
<keyword evidence="3" id="KW-1185">Reference proteome</keyword>
<feature type="region of interest" description="Disordered" evidence="1">
    <location>
        <begin position="1"/>
        <end position="63"/>
    </location>
</feature>
<dbReference type="Proteomes" id="UP001458880">
    <property type="component" value="Unassembled WGS sequence"/>
</dbReference>
<feature type="non-terminal residue" evidence="2">
    <location>
        <position position="1"/>
    </location>
</feature>
<comment type="caution">
    <text evidence="2">The sequence shown here is derived from an EMBL/GenBank/DDBJ whole genome shotgun (WGS) entry which is preliminary data.</text>
</comment>
<gene>
    <name evidence="2" type="ORF">QE152_g37841</name>
</gene>
<reference evidence="2 3" key="1">
    <citation type="journal article" date="2024" name="BMC Genomics">
        <title>De novo assembly and annotation of Popillia japonica's genome with initial clues to its potential as an invasive pest.</title>
        <authorList>
            <person name="Cucini C."/>
            <person name="Boschi S."/>
            <person name="Funari R."/>
            <person name="Cardaioli E."/>
            <person name="Iannotti N."/>
            <person name="Marturano G."/>
            <person name="Paoli F."/>
            <person name="Bruttini M."/>
            <person name="Carapelli A."/>
            <person name="Frati F."/>
            <person name="Nardi F."/>
        </authorList>
    </citation>
    <scope>NUCLEOTIDE SEQUENCE [LARGE SCALE GENOMIC DNA]</scope>
    <source>
        <strain evidence="2">DMR45628</strain>
    </source>
</reference>
<organism evidence="2 3">
    <name type="scientific">Popillia japonica</name>
    <name type="common">Japanese beetle</name>
    <dbReference type="NCBI Taxonomy" id="7064"/>
    <lineage>
        <taxon>Eukaryota</taxon>
        <taxon>Metazoa</taxon>
        <taxon>Ecdysozoa</taxon>
        <taxon>Arthropoda</taxon>
        <taxon>Hexapoda</taxon>
        <taxon>Insecta</taxon>
        <taxon>Pterygota</taxon>
        <taxon>Neoptera</taxon>
        <taxon>Endopterygota</taxon>
        <taxon>Coleoptera</taxon>
        <taxon>Polyphaga</taxon>
        <taxon>Scarabaeiformia</taxon>
        <taxon>Scarabaeidae</taxon>
        <taxon>Rutelinae</taxon>
        <taxon>Popillia</taxon>
    </lineage>
</organism>
<name>A0AAW1I8Z1_POPJA</name>
<feature type="compositionally biased region" description="Basic and acidic residues" evidence="1">
    <location>
        <begin position="1"/>
        <end position="18"/>
    </location>
</feature>
<proteinExistence type="predicted"/>
<accession>A0AAW1I8Z1</accession>
<protein>
    <submittedName>
        <fullName evidence="2">Uncharacterized protein</fullName>
    </submittedName>
</protein>
<evidence type="ECO:0000313" key="2">
    <source>
        <dbReference type="EMBL" id="KAK9685695.1"/>
    </source>
</evidence>
<dbReference type="EMBL" id="JASPKY010000758">
    <property type="protein sequence ID" value="KAK9685695.1"/>
    <property type="molecule type" value="Genomic_DNA"/>
</dbReference>
<sequence length="63" mass="7117">DIKRQYKEKTDSQVEPQKKLSPYVMKRGNTAVISDGAGDQNAHAKGASKNSFDDVKDENHKRR</sequence>